<dbReference type="Proteomes" id="UP000580856">
    <property type="component" value="Unassembled WGS sequence"/>
</dbReference>
<dbReference type="EMBL" id="JAATJA010000002">
    <property type="protein sequence ID" value="NJB68659.1"/>
    <property type="molecule type" value="Genomic_DNA"/>
</dbReference>
<evidence type="ECO:0000313" key="4">
    <source>
        <dbReference type="Proteomes" id="UP000580856"/>
    </source>
</evidence>
<feature type="transmembrane region" description="Helical" evidence="1">
    <location>
        <begin position="20"/>
        <end position="41"/>
    </location>
</feature>
<feature type="transmembrane region" description="Helical" evidence="1">
    <location>
        <begin position="83"/>
        <end position="101"/>
    </location>
</feature>
<dbReference type="InterPro" id="IPR006976">
    <property type="entry name" value="VanZ-like"/>
</dbReference>
<proteinExistence type="predicted"/>
<keyword evidence="4" id="KW-1185">Reference proteome</keyword>
<reference evidence="3 4" key="1">
    <citation type="submission" date="2020-03" db="EMBL/GenBank/DDBJ databases">
        <title>Genomic Encyclopedia of Type Strains, Phase IV (KMG-IV): sequencing the most valuable type-strain genomes for metagenomic binning, comparative biology and taxonomic classification.</title>
        <authorList>
            <person name="Goeker M."/>
        </authorList>
    </citation>
    <scope>NUCLEOTIDE SEQUENCE [LARGE SCALE GENOMIC DNA]</scope>
    <source>
        <strain evidence="3 4">DSM 24233</strain>
    </source>
</reference>
<keyword evidence="1" id="KW-0812">Transmembrane</keyword>
<comment type="caution">
    <text evidence="3">The sequence shown here is derived from an EMBL/GenBank/DDBJ whole genome shotgun (WGS) entry which is preliminary data.</text>
</comment>
<feature type="transmembrane region" description="Helical" evidence="1">
    <location>
        <begin position="160"/>
        <end position="180"/>
    </location>
</feature>
<dbReference type="AlphaFoldDB" id="A0A846QVJ1"/>
<gene>
    <name evidence="3" type="ORF">GGQ74_002332</name>
</gene>
<feature type="transmembrane region" description="Helical" evidence="1">
    <location>
        <begin position="192"/>
        <end position="210"/>
    </location>
</feature>
<dbReference type="RefSeq" id="WP_167941705.1">
    <property type="nucleotide sequence ID" value="NZ_JAATJA010000002.1"/>
</dbReference>
<feature type="transmembrane region" description="Helical" evidence="1">
    <location>
        <begin position="53"/>
        <end position="71"/>
    </location>
</feature>
<keyword evidence="1" id="KW-0472">Membrane</keyword>
<accession>A0A846QVJ1</accession>
<feature type="transmembrane region" description="Helical" evidence="1">
    <location>
        <begin position="113"/>
        <end position="137"/>
    </location>
</feature>
<dbReference type="Pfam" id="PF04892">
    <property type="entry name" value="VanZ"/>
    <property type="match status" value="1"/>
</dbReference>
<feature type="transmembrane region" description="Helical" evidence="1">
    <location>
        <begin position="258"/>
        <end position="279"/>
    </location>
</feature>
<evidence type="ECO:0000313" key="3">
    <source>
        <dbReference type="EMBL" id="NJB68659.1"/>
    </source>
</evidence>
<protein>
    <submittedName>
        <fullName evidence="3">VanZ family protein</fullName>
    </submittedName>
</protein>
<name>A0A846QVJ1_9BACT</name>
<keyword evidence="1" id="KW-1133">Transmembrane helix</keyword>
<organism evidence="3 4">
    <name type="scientific">Desulfobaculum xiamenense</name>
    <dbReference type="NCBI Taxonomy" id="995050"/>
    <lineage>
        <taxon>Bacteria</taxon>
        <taxon>Pseudomonadati</taxon>
        <taxon>Thermodesulfobacteriota</taxon>
        <taxon>Desulfovibrionia</taxon>
        <taxon>Desulfovibrionales</taxon>
        <taxon>Desulfovibrionaceae</taxon>
        <taxon>Desulfobaculum</taxon>
    </lineage>
</organism>
<evidence type="ECO:0000256" key="1">
    <source>
        <dbReference type="SAM" id="Phobius"/>
    </source>
</evidence>
<evidence type="ECO:0000259" key="2">
    <source>
        <dbReference type="Pfam" id="PF04892"/>
    </source>
</evidence>
<sequence>MTSPPCTELRHHPLPWIAAALAYWAASAAGHDIVSQAYGVLFETFGRQTMEHALNAMSIASVAALAAVPLLGPRADLRRNATLWAALLVLAFALDATLIVTNVERIHFPQYAILGALLFAGLGDAAAVLVACALLGLGDEFAQFALNAHYTKYLDFNDCLLNLAGAAMGMVAARILGFGLNVSRRTRQAGRAVALALAGLTAFACAAALADGRFLFHHAPDGGFDPFPVVDGARRMVLSFVQSDGFWTVSEHGRRYHILSPQAGAALLAGLTALLIRLCEAPGASRVRHALTDA</sequence>
<feature type="domain" description="VanZ-like" evidence="2">
    <location>
        <begin position="106"/>
        <end position="176"/>
    </location>
</feature>